<keyword evidence="5 7" id="KW-0472">Membrane</keyword>
<organism evidence="9 10">
    <name type="scientific">Coprobacillus cateniformis</name>
    <dbReference type="NCBI Taxonomy" id="100884"/>
    <lineage>
        <taxon>Bacteria</taxon>
        <taxon>Bacillati</taxon>
        <taxon>Bacillota</taxon>
        <taxon>Erysipelotrichia</taxon>
        <taxon>Erysipelotrichales</taxon>
        <taxon>Coprobacillaceae</taxon>
        <taxon>Coprobacillus</taxon>
    </lineage>
</organism>
<accession>E7G751</accession>
<evidence type="ECO:0000256" key="2">
    <source>
        <dbReference type="ARBA" id="ARBA00022475"/>
    </source>
</evidence>
<feature type="domain" description="ABC3 transporter permease C-terminal" evidence="8">
    <location>
        <begin position="252"/>
        <end position="367"/>
    </location>
</feature>
<dbReference type="EMBL" id="ADKX01000008">
    <property type="protein sequence ID" value="EFW06129.1"/>
    <property type="molecule type" value="Genomic_DNA"/>
</dbReference>
<dbReference type="InterPro" id="IPR050250">
    <property type="entry name" value="Macrolide_Exporter_MacB"/>
</dbReference>
<feature type="transmembrane region" description="Helical" evidence="7">
    <location>
        <begin position="730"/>
        <end position="755"/>
    </location>
</feature>
<feature type="transmembrane region" description="Helical" evidence="7">
    <location>
        <begin position="299"/>
        <end position="326"/>
    </location>
</feature>
<evidence type="ECO:0000259" key="8">
    <source>
        <dbReference type="Pfam" id="PF02687"/>
    </source>
</evidence>
<evidence type="ECO:0000256" key="6">
    <source>
        <dbReference type="ARBA" id="ARBA00038076"/>
    </source>
</evidence>
<comment type="similarity">
    <text evidence="6">Belongs to the ABC-4 integral membrane protein family.</text>
</comment>
<dbReference type="STRING" id="100884.GCA_000269565_01123"/>
<comment type="subcellular location">
    <subcellularLocation>
        <location evidence="1">Cell membrane</location>
        <topology evidence="1">Multi-pass membrane protein</topology>
    </subcellularLocation>
</comment>
<evidence type="ECO:0000256" key="7">
    <source>
        <dbReference type="SAM" id="Phobius"/>
    </source>
</evidence>
<dbReference type="PANTHER" id="PTHR30572:SF4">
    <property type="entry name" value="ABC TRANSPORTER PERMEASE YTRF"/>
    <property type="match status" value="1"/>
</dbReference>
<name>E7G751_9FIRM</name>
<keyword evidence="3 7" id="KW-0812">Transmembrane</keyword>
<sequence>MINMFKHNYIQKIAYDNIRKQKKFYKFVFISLVMVFVLSTIISILFASYEEIGYRERYERYGLWSAVVKNSNDSVIQQLEDDVDIGYIYDLGDVQYQGQKVGTMSSLDKTAQELVKLNLEDGRMPYQQDEIVLEEDQFLNLGIPQKIHQTIELSIMYQGQELTREYKIVGIVSNYTQIYDTSLGNIITSQITSNQYDALLYSQDNLNLWNEIIEKELETDILFNTNTYKYYQQSTSPLKNSYEEGDYTKILSRMIICVGFVGVLGTMVSAMAKRTENFVLMRAIGTTSKQIQKMVIYEGIILIFIALLIGLIIGVFLSSIVLYAYYQLMGGTFIFIVNKTFYIQFCLSLLTSLIGIFIPSFQAYSIPLTGKIQQKVKRNRVRKVRKINILSLGFKEFADHKMVSFLLIVIIFIGIMIGDLMNLSVESYVDTNNSIREKSDFDYILRSSQEVFSQKDLNKLTNINGLESQIIHSQKIYATWPGIENEKSMVRLRSLNHSSSLYQKMSILYYENENMVKDVLTKYNLQGRFPENDNEILIVKPCIQVHENGYGLSIDHLECDNNILDIDLKVGNNLMISYINTYDDSIEKSIDREFNIVGTIEFNNIKPKEERLFNYDFAVITNSSTYQKYFEDHEQLCYFDISAKSSVFELKKELFEMQKRYPDSSYHDTSSELQLRSIQNIELILKDSSFFFIFLIGTMVLTYLQRKIKVLSLKSEIGLYRSIGMTKKQFYFIHLFYGIIIYLLAVMIYICFYIVSLLRTGMGFKDIGEMILTPIHGMVILILGICFIAVIFFPIHSQLKENVLSSISRDS</sequence>
<dbReference type="Pfam" id="PF02687">
    <property type="entry name" value="FtsX"/>
    <property type="match status" value="1"/>
</dbReference>
<dbReference type="InterPro" id="IPR003838">
    <property type="entry name" value="ABC3_permease_C"/>
</dbReference>
<feature type="transmembrane region" description="Helical" evidence="7">
    <location>
        <begin position="683"/>
        <end position="704"/>
    </location>
</feature>
<evidence type="ECO:0000256" key="4">
    <source>
        <dbReference type="ARBA" id="ARBA00022989"/>
    </source>
</evidence>
<keyword evidence="2" id="KW-1003">Cell membrane</keyword>
<keyword evidence="4 7" id="KW-1133">Transmembrane helix</keyword>
<gene>
    <name evidence="9" type="ORF">HMPREF9488_00589</name>
</gene>
<feature type="transmembrane region" description="Helical" evidence="7">
    <location>
        <begin position="775"/>
        <end position="795"/>
    </location>
</feature>
<evidence type="ECO:0000313" key="9">
    <source>
        <dbReference type="EMBL" id="EFW06129.1"/>
    </source>
</evidence>
<feature type="transmembrane region" description="Helical" evidence="7">
    <location>
        <begin position="341"/>
        <end position="361"/>
    </location>
</feature>
<evidence type="ECO:0000256" key="1">
    <source>
        <dbReference type="ARBA" id="ARBA00004651"/>
    </source>
</evidence>
<feature type="transmembrane region" description="Helical" evidence="7">
    <location>
        <begin position="27"/>
        <end position="49"/>
    </location>
</feature>
<dbReference type="AlphaFoldDB" id="E7G751"/>
<feature type="transmembrane region" description="Helical" evidence="7">
    <location>
        <begin position="405"/>
        <end position="425"/>
    </location>
</feature>
<feature type="transmembrane region" description="Helical" evidence="7">
    <location>
        <begin position="250"/>
        <end position="272"/>
    </location>
</feature>
<protein>
    <recommendedName>
        <fullName evidence="8">ABC3 transporter permease C-terminal domain-containing protein</fullName>
    </recommendedName>
</protein>
<dbReference type="GO" id="GO:0022857">
    <property type="term" value="F:transmembrane transporter activity"/>
    <property type="evidence" value="ECO:0007669"/>
    <property type="project" value="TreeGrafter"/>
</dbReference>
<comment type="caution">
    <text evidence="9">The sequence shown here is derived from an EMBL/GenBank/DDBJ whole genome shotgun (WGS) entry which is preliminary data.</text>
</comment>
<proteinExistence type="inferred from homology"/>
<dbReference type="eggNOG" id="COG0577">
    <property type="taxonomic scope" value="Bacteria"/>
</dbReference>
<evidence type="ECO:0000256" key="3">
    <source>
        <dbReference type="ARBA" id="ARBA00022692"/>
    </source>
</evidence>
<dbReference type="Proteomes" id="UP000003157">
    <property type="component" value="Unassembled WGS sequence"/>
</dbReference>
<dbReference type="GO" id="GO:0005886">
    <property type="term" value="C:plasma membrane"/>
    <property type="evidence" value="ECO:0007669"/>
    <property type="project" value="UniProtKB-SubCell"/>
</dbReference>
<reference evidence="9 10" key="1">
    <citation type="submission" date="2010-12" db="EMBL/GenBank/DDBJ databases">
        <title>The Genome Sequence of Coprobacillus sp. strain 29_1.</title>
        <authorList>
            <consortium name="The Broad Institute Genome Sequencing Platform"/>
            <person name="Earl A."/>
            <person name="Ward D."/>
            <person name="Feldgarden M."/>
            <person name="Gevers D."/>
            <person name="Daigneault M."/>
            <person name="Sibley C.D."/>
            <person name="White A."/>
            <person name="Strauss J."/>
            <person name="Allen-Vercoe E."/>
            <person name="Young S.K."/>
            <person name="Zeng Q."/>
            <person name="Gargeya S."/>
            <person name="Fitzgerald M."/>
            <person name="Haas B."/>
            <person name="Abouelleil A."/>
            <person name="Alvarado L."/>
            <person name="Arachchi H.M."/>
            <person name="Berlin A."/>
            <person name="Brown A."/>
            <person name="Chapman S.B."/>
            <person name="Chen Z."/>
            <person name="Dunbar C."/>
            <person name="Freedman E."/>
            <person name="Gearin G."/>
            <person name="Gellesch M."/>
            <person name="Goldberg J."/>
            <person name="Griggs A."/>
            <person name="Gujja S."/>
            <person name="Heilman E."/>
            <person name="Heiman D."/>
            <person name="Howarth C."/>
            <person name="Larson L."/>
            <person name="Lui A."/>
            <person name="MacDonald P.J.P."/>
            <person name="Mehta T."/>
            <person name="Montmayeur A."/>
            <person name="Murphy C."/>
            <person name="Neiman D."/>
            <person name="Pearson M."/>
            <person name="Priest M."/>
            <person name="Roberts A."/>
            <person name="Saif S."/>
            <person name="Shea T."/>
            <person name="Shenoy N."/>
            <person name="Sisk P."/>
            <person name="Stolte C."/>
            <person name="Sykes S."/>
            <person name="White J."/>
            <person name="Yandava C."/>
            <person name="Nusbaum C."/>
            <person name="Birren B."/>
        </authorList>
    </citation>
    <scope>NUCLEOTIDE SEQUENCE [LARGE SCALE GENOMIC DNA]</scope>
    <source>
        <strain evidence="9 10">29_1</strain>
    </source>
</reference>
<dbReference type="HOGENOM" id="CLU_347716_0_0_9"/>
<keyword evidence="10" id="KW-1185">Reference proteome</keyword>
<evidence type="ECO:0000313" key="10">
    <source>
        <dbReference type="Proteomes" id="UP000003157"/>
    </source>
</evidence>
<dbReference type="PANTHER" id="PTHR30572">
    <property type="entry name" value="MEMBRANE COMPONENT OF TRANSPORTER-RELATED"/>
    <property type="match status" value="1"/>
</dbReference>
<evidence type="ECO:0000256" key="5">
    <source>
        <dbReference type="ARBA" id="ARBA00023136"/>
    </source>
</evidence>